<gene>
    <name evidence="2" type="ORF">GCT13_36495</name>
</gene>
<name>A0A7X1NHP1_9BURK</name>
<reference evidence="2 3" key="1">
    <citation type="submission" date="2019-10" db="EMBL/GenBank/DDBJ databases">
        <title>Paraburkholderia sp. isolated from nodules of Mimosa pudica from Brazilian Atlantic Forest soils.</title>
        <authorList>
            <person name="Paulitsch F."/>
            <person name="Hungria M."/>
            <person name="Dall'Agnol R."/>
        </authorList>
    </citation>
    <scope>NUCLEOTIDE SEQUENCE [LARGE SCALE GENOMIC DNA]</scope>
    <source>
        <strain evidence="2 3">CNPSo 3157</strain>
    </source>
</reference>
<evidence type="ECO:0000313" key="2">
    <source>
        <dbReference type="EMBL" id="MPW22188.1"/>
    </source>
</evidence>
<dbReference type="Proteomes" id="UP000484381">
    <property type="component" value="Unassembled WGS sequence"/>
</dbReference>
<dbReference type="Pfam" id="PF05359">
    <property type="entry name" value="DUF748"/>
    <property type="match status" value="1"/>
</dbReference>
<comment type="caution">
    <text evidence="2">The sequence shown here is derived from an EMBL/GenBank/DDBJ whole genome shotgun (WGS) entry which is preliminary data.</text>
</comment>
<dbReference type="AlphaFoldDB" id="A0A7X1NHP1"/>
<keyword evidence="1" id="KW-0472">Membrane</keyword>
<dbReference type="RefSeq" id="WP_152766696.1">
    <property type="nucleotide sequence ID" value="NZ_WHNP01000059.1"/>
</dbReference>
<feature type="transmembrane region" description="Helical" evidence="1">
    <location>
        <begin position="9"/>
        <end position="31"/>
    </location>
</feature>
<dbReference type="EMBL" id="WHNP01000059">
    <property type="protein sequence ID" value="MPW22188.1"/>
    <property type="molecule type" value="Genomic_DNA"/>
</dbReference>
<keyword evidence="1" id="KW-1133">Transmembrane helix</keyword>
<dbReference type="PANTHER" id="PTHR30441:SF4">
    <property type="entry name" value="PROTEIN ASMA"/>
    <property type="match status" value="1"/>
</dbReference>
<dbReference type="InterPro" id="IPR052894">
    <property type="entry name" value="AsmA-related"/>
</dbReference>
<keyword evidence="3" id="KW-1185">Reference proteome</keyword>
<sequence>MAISAGKRVVVALAGVIVLLVVIALGGLYFVQHEVKERVVETLAPIGSAQSIDVGLTSITLNRVRLTAPKDWPTADSLTAEQITMTPDVGDLLAHRVHMKSVVVHGFSLALVRTASGRLELLPKLRQTLSQPANAASGASAASGAASSRPPLPAEKLIEHIAFADGLFVFYDESVSKPPYKVIVSDASASVDHIHLPELTEPTNLSVRGSIKGPEHSGKVTFDGWMKIASKDSQTTTTLRGVDVVTLDPYLLRKAGARTQVTGGTLDLNMQASVTSYHIHAPGTVTLHRLQLADTGDPLDTFMQIPTRAAVAALKKHGDDMTLHFTIDGNLRDPKFKLNESLMTELRANFAKALGVSAEGVAKGAGETVKGLGNALKNLLGQ</sequence>
<proteinExistence type="predicted"/>
<keyword evidence="1" id="KW-0812">Transmembrane</keyword>
<evidence type="ECO:0000256" key="1">
    <source>
        <dbReference type="SAM" id="Phobius"/>
    </source>
</evidence>
<evidence type="ECO:0000313" key="3">
    <source>
        <dbReference type="Proteomes" id="UP000484381"/>
    </source>
</evidence>
<organism evidence="2 3">
    <name type="scientific">Paraburkholderia franconis</name>
    <dbReference type="NCBI Taxonomy" id="2654983"/>
    <lineage>
        <taxon>Bacteria</taxon>
        <taxon>Pseudomonadati</taxon>
        <taxon>Pseudomonadota</taxon>
        <taxon>Betaproteobacteria</taxon>
        <taxon>Burkholderiales</taxon>
        <taxon>Burkholderiaceae</taxon>
        <taxon>Paraburkholderia</taxon>
    </lineage>
</organism>
<dbReference type="GO" id="GO:0090313">
    <property type="term" value="P:regulation of protein targeting to membrane"/>
    <property type="evidence" value="ECO:0007669"/>
    <property type="project" value="TreeGrafter"/>
</dbReference>
<protein>
    <submittedName>
        <fullName evidence="2">DUF748 domain-containing protein</fullName>
    </submittedName>
</protein>
<dbReference type="GO" id="GO:0005886">
    <property type="term" value="C:plasma membrane"/>
    <property type="evidence" value="ECO:0007669"/>
    <property type="project" value="TreeGrafter"/>
</dbReference>
<accession>A0A7X1NHP1</accession>
<dbReference type="InterPro" id="IPR008023">
    <property type="entry name" value="DUF748"/>
</dbReference>
<dbReference type="PANTHER" id="PTHR30441">
    <property type="entry name" value="DUF748 DOMAIN-CONTAINING PROTEIN"/>
    <property type="match status" value="1"/>
</dbReference>